<accession>A0ABR4J9F9</accession>
<dbReference type="Pfam" id="PF17111">
    <property type="entry name" value="PigL_N"/>
    <property type="match status" value="2"/>
</dbReference>
<dbReference type="Proteomes" id="UP001610444">
    <property type="component" value="Unassembled WGS sequence"/>
</dbReference>
<evidence type="ECO:0000259" key="2">
    <source>
        <dbReference type="Pfam" id="PF17111"/>
    </source>
</evidence>
<name>A0ABR4J9F9_9EURO</name>
<evidence type="ECO:0000256" key="1">
    <source>
        <dbReference type="SAM" id="MobiDB-lite"/>
    </source>
</evidence>
<protein>
    <recommendedName>
        <fullName evidence="2">Azaphilone pigments biosynthesis cluster protein L N-terminal domain-containing protein</fullName>
    </recommendedName>
</protein>
<gene>
    <name evidence="3" type="ORF">BJX68DRAFT_273394</name>
</gene>
<keyword evidence="4" id="KW-1185">Reference proteome</keyword>
<dbReference type="InterPro" id="IPR031348">
    <property type="entry name" value="PigL_N"/>
</dbReference>
<feature type="compositionally biased region" description="Polar residues" evidence="1">
    <location>
        <begin position="453"/>
        <end position="484"/>
    </location>
</feature>
<dbReference type="RefSeq" id="XP_070892194.1">
    <property type="nucleotide sequence ID" value="XM_071047449.1"/>
</dbReference>
<dbReference type="GeneID" id="98162613"/>
<evidence type="ECO:0000313" key="4">
    <source>
        <dbReference type="Proteomes" id="UP001610444"/>
    </source>
</evidence>
<feature type="compositionally biased region" description="Basic and acidic residues" evidence="1">
    <location>
        <begin position="627"/>
        <end position="638"/>
    </location>
</feature>
<feature type="domain" description="Azaphilone pigments biosynthesis cluster protein L N-terminal" evidence="2">
    <location>
        <begin position="144"/>
        <end position="352"/>
    </location>
</feature>
<evidence type="ECO:0000313" key="3">
    <source>
        <dbReference type="EMBL" id="KAL2836693.1"/>
    </source>
</evidence>
<reference evidence="3 4" key="1">
    <citation type="submission" date="2024-07" db="EMBL/GenBank/DDBJ databases">
        <title>Section-level genome sequencing and comparative genomics of Aspergillus sections Usti and Cavernicolus.</title>
        <authorList>
            <consortium name="Lawrence Berkeley National Laboratory"/>
            <person name="Nybo J.L."/>
            <person name="Vesth T.C."/>
            <person name="Theobald S."/>
            <person name="Frisvad J.C."/>
            <person name="Larsen T.O."/>
            <person name="Kjaerboelling I."/>
            <person name="Rothschild-Mancinelli K."/>
            <person name="Lyhne E.K."/>
            <person name="Kogle M.E."/>
            <person name="Barry K."/>
            <person name="Clum A."/>
            <person name="Na H."/>
            <person name="Ledsgaard L."/>
            <person name="Lin J."/>
            <person name="Lipzen A."/>
            <person name="Kuo A."/>
            <person name="Riley R."/>
            <person name="Mondo S."/>
            <person name="LaButti K."/>
            <person name="Haridas S."/>
            <person name="Pangalinan J."/>
            <person name="Salamov A.A."/>
            <person name="Simmons B.A."/>
            <person name="Magnuson J.K."/>
            <person name="Chen J."/>
            <person name="Drula E."/>
            <person name="Henrissat B."/>
            <person name="Wiebenga A."/>
            <person name="Lubbers R.J."/>
            <person name="Gomes A.C."/>
            <person name="Macurrencykelacurrency M.R."/>
            <person name="Stajich J."/>
            <person name="Grigoriev I.V."/>
            <person name="Mortensen U.H."/>
            <person name="De vries R.P."/>
            <person name="Baker S.E."/>
            <person name="Andersen M.R."/>
        </authorList>
    </citation>
    <scope>NUCLEOTIDE SEQUENCE [LARGE SCALE GENOMIC DNA]</scope>
    <source>
        <strain evidence="3 4">CBS 756.74</strain>
    </source>
</reference>
<feature type="region of interest" description="Disordered" evidence="1">
    <location>
        <begin position="627"/>
        <end position="652"/>
    </location>
</feature>
<feature type="domain" description="Azaphilone pigments biosynthesis cluster protein L N-terminal" evidence="2">
    <location>
        <begin position="1"/>
        <end position="98"/>
    </location>
</feature>
<sequence length="652" mass="73038">MEFMRGDINEFIETLAGYKSTISVGLGTITMHTSKVSYKVIEEYNEMIKDTSYGLKEHLVRINEKLAQLTIEHTEYSDGSTDLKDERAITEQCLRICEDARSYIESLSKRQTVLHQDSPKNLSEEEVGQQQFEAQIFSLSKKMAEPVSLASGLLALAMFAFQSTLSLYDLVKSFRPSPTRVRDLLQELEALSGVLGPLVDRVRATGDQDLSPLDLPLLRCGHACKEFQQEIMEFASRSGATRTNFRDWAKLKYMGDDMDGFRRMLSAYKLTINIALTDANLRKSTVTAEALENFEDLIVIARADLDAHLETIDERLEHIIGEDASGYDRDMLELQRMKDHRLSTEKCLQICARVSDYISIQITAVGSGSLSTSDLGTLPERLTKAGLQGCRDSLKQTSATLERHMQSQTETTGLQEVAEVVESIPEQQCGGNYDEHNVDSPPPSTVFDRSDTARQSLPSTANTSINKTLSQQALREEQGSSSTVEFDEIESMVSDNDDIGSQASDETTNEGIAGKALIGTFLAEEPQFRPLCEKAIAKMSRHRFVENMRRLLKLFQKNLAKEAESASEKSVAKLLKSRRGRLRISQQLVHSIQLEQEETATDDKGSLRVTAKEKHAVEAWLHTIEKPIEPHESEHENINDVSSETPDHLKFS</sequence>
<feature type="region of interest" description="Disordered" evidence="1">
    <location>
        <begin position="428"/>
        <end position="486"/>
    </location>
</feature>
<comment type="caution">
    <text evidence="3">The sequence shown here is derived from an EMBL/GenBank/DDBJ whole genome shotgun (WGS) entry which is preliminary data.</text>
</comment>
<dbReference type="EMBL" id="JBFXLR010000110">
    <property type="protein sequence ID" value="KAL2836693.1"/>
    <property type="molecule type" value="Genomic_DNA"/>
</dbReference>
<proteinExistence type="predicted"/>
<organism evidence="3 4">
    <name type="scientific">Aspergillus pseudodeflectus</name>
    <dbReference type="NCBI Taxonomy" id="176178"/>
    <lineage>
        <taxon>Eukaryota</taxon>
        <taxon>Fungi</taxon>
        <taxon>Dikarya</taxon>
        <taxon>Ascomycota</taxon>
        <taxon>Pezizomycotina</taxon>
        <taxon>Eurotiomycetes</taxon>
        <taxon>Eurotiomycetidae</taxon>
        <taxon>Eurotiales</taxon>
        <taxon>Aspergillaceae</taxon>
        <taxon>Aspergillus</taxon>
        <taxon>Aspergillus subgen. Nidulantes</taxon>
    </lineage>
</organism>